<evidence type="ECO:0000313" key="1">
    <source>
        <dbReference type="EMBL" id="KAA8913551.1"/>
    </source>
</evidence>
<dbReference type="EMBL" id="SWFS01000223">
    <property type="protein sequence ID" value="KAA8913551.1"/>
    <property type="molecule type" value="Genomic_DNA"/>
</dbReference>
<sequence>MISFNGQMVTRHQPPSGFASQFDRSQVICTTKYFCFYQAPHEVAMSGGHEEQCTPFAIELTNSWRESPKLPKIFADYMVPRRAAVFGPVLNELKTPHSEPTWGHAPKPPGLASLEAIGNVLFFLFVGASQSHGGAGGWPPAKPNPGVVFWGHAPRPPGLASLEAMGMLFDEASQSHGGAGGWPPAILPHKCYIWGHAPRPPGLASLEAMGIMFVSFYSLKPRRATGVQGAGPLQNLTQN</sequence>
<protein>
    <submittedName>
        <fullName evidence="1">Uncharacterized protein</fullName>
    </submittedName>
</protein>
<comment type="caution">
    <text evidence="1">The sequence shown here is derived from an EMBL/GenBank/DDBJ whole genome shotgun (WGS) entry which is preliminary data.</text>
</comment>
<organism evidence="1 2">
    <name type="scientific">Trichomonascus ciferrii</name>
    <dbReference type="NCBI Taxonomy" id="44093"/>
    <lineage>
        <taxon>Eukaryota</taxon>
        <taxon>Fungi</taxon>
        <taxon>Dikarya</taxon>
        <taxon>Ascomycota</taxon>
        <taxon>Saccharomycotina</taxon>
        <taxon>Dipodascomycetes</taxon>
        <taxon>Dipodascales</taxon>
        <taxon>Trichomonascaceae</taxon>
        <taxon>Trichomonascus</taxon>
        <taxon>Trichomonascus ciferrii complex</taxon>
    </lineage>
</organism>
<accession>A0A642V5U2</accession>
<dbReference type="AlphaFoldDB" id="A0A642V5U2"/>
<dbReference type="VEuPathDB" id="FungiDB:TRICI_003155"/>
<gene>
    <name evidence="1" type="ORF">TRICI_003155</name>
</gene>
<evidence type="ECO:0000313" key="2">
    <source>
        <dbReference type="Proteomes" id="UP000761534"/>
    </source>
</evidence>
<dbReference type="Proteomes" id="UP000761534">
    <property type="component" value="Unassembled WGS sequence"/>
</dbReference>
<proteinExistence type="predicted"/>
<reference evidence="1" key="1">
    <citation type="journal article" date="2019" name="G3 (Bethesda)">
        <title>Genome Assemblies of Two Rare Opportunistic Yeast Pathogens: Diutina rugosa (syn. Candida rugosa) and Trichomonascus ciferrii (syn. Candida ciferrii).</title>
        <authorList>
            <person name="Mixao V."/>
            <person name="Saus E."/>
            <person name="Hansen A.P."/>
            <person name="Lass-Florl C."/>
            <person name="Gabaldon T."/>
        </authorList>
    </citation>
    <scope>NUCLEOTIDE SEQUENCE</scope>
    <source>
        <strain evidence="1">CBS 4856</strain>
    </source>
</reference>
<name>A0A642V5U2_9ASCO</name>
<keyword evidence="2" id="KW-1185">Reference proteome</keyword>